<proteinExistence type="predicted"/>
<dbReference type="Gene3D" id="1.20.910.10">
    <property type="entry name" value="Heme oxygenase-like"/>
    <property type="match status" value="1"/>
</dbReference>
<protein>
    <submittedName>
        <fullName evidence="1">Biliverdin-producing heme oxygenase</fullName>
    </submittedName>
</protein>
<organism evidence="1 2">
    <name type="scientific">Roseiconus nitratireducens</name>
    <dbReference type="NCBI Taxonomy" id="2605748"/>
    <lineage>
        <taxon>Bacteria</taxon>
        <taxon>Pseudomonadati</taxon>
        <taxon>Planctomycetota</taxon>
        <taxon>Planctomycetia</taxon>
        <taxon>Pirellulales</taxon>
        <taxon>Pirellulaceae</taxon>
        <taxon>Roseiconus</taxon>
    </lineage>
</organism>
<dbReference type="EMBL" id="VWOX01000006">
    <property type="protein sequence ID" value="KAA5543016.1"/>
    <property type="molecule type" value="Genomic_DNA"/>
</dbReference>
<comment type="caution">
    <text evidence="1">The sequence shown here is derived from an EMBL/GenBank/DDBJ whole genome shotgun (WGS) entry which is preliminary data.</text>
</comment>
<accession>A0A5M6D8R6</accession>
<dbReference type="Proteomes" id="UP000324479">
    <property type="component" value="Unassembled WGS sequence"/>
</dbReference>
<dbReference type="CDD" id="cd19166">
    <property type="entry name" value="HemeO-bac"/>
    <property type="match status" value="1"/>
</dbReference>
<evidence type="ECO:0000313" key="2">
    <source>
        <dbReference type="Proteomes" id="UP000324479"/>
    </source>
</evidence>
<dbReference type="AlphaFoldDB" id="A0A5M6D8R6"/>
<dbReference type="SUPFAM" id="SSF48613">
    <property type="entry name" value="Heme oxygenase-like"/>
    <property type="match status" value="1"/>
</dbReference>
<reference evidence="1 2" key="1">
    <citation type="submission" date="2019-08" db="EMBL/GenBank/DDBJ databases">
        <authorList>
            <person name="Dhanesh K."/>
            <person name="Kumar G."/>
            <person name="Sasikala C."/>
            <person name="Venkata Ramana C."/>
        </authorList>
    </citation>
    <scope>NUCLEOTIDE SEQUENCE [LARGE SCALE GENOMIC DNA]</scope>
    <source>
        <strain evidence="1 2">JC645</strain>
    </source>
</reference>
<name>A0A5M6D8R6_9BACT</name>
<dbReference type="InterPro" id="IPR016084">
    <property type="entry name" value="Haem_Oase-like_multi-hlx"/>
</dbReference>
<keyword evidence="2" id="KW-1185">Reference proteome</keyword>
<gene>
    <name evidence="1" type="ORF">FYK55_12005</name>
</gene>
<evidence type="ECO:0000313" key="1">
    <source>
        <dbReference type="EMBL" id="KAA5543016.1"/>
    </source>
</evidence>
<sequence>MVDKPNLRECLRRETKSDHQALDARMGRYDLFGDPSQYAAYLRGMRRLHLHCRESVRRVSAELNLPPSTDRILRAIEDDLASIHAPLADRGPDSAPPDAANSSARCEAIDAADWGRAYVIEGSAMGGSFMVRSAKDQLPPGSGTQFLQQLSHDAKNRWPVVAQGLADFRGDIDSAVQAAKETFQYAQECFAVEMPDVMTE</sequence>